<dbReference type="AlphaFoldDB" id="A0A2T5M056"/>
<feature type="region of interest" description="Disordered" evidence="1">
    <location>
        <begin position="1"/>
        <end position="20"/>
    </location>
</feature>
<comment type="caution">
    <text evidence="2">The sequence shown here is derived from an EMBL/GenBank/DDBJ whole genome shotgun (WGS) entry which is preliminary data.</text>
</comment>
<reference evidence="2 3" key="1">
    <citation type="journal article" date="2018" name="Proc. Natl. Acad. Sci. U.S.A.">
        <title>Linking secondary metabolites to gene clusters through genome sequencing of six diverse Aspergillus species.</title>
        <authorList>
            <person name="Kaerboelling I."/>
            <person name="Vesth T.C."/>
            <person name="Frisvad J.C."/>
            <person name="Nybo J.L."/>
            <person name="Theobald S."/>
            <person name="Kuo A."/>
            <person name="Bowyer P."/>
            <person name="Matsuda Y."/>
            <person name="Mondo S."/>
            <person name="Lyhne E.K."/>
            <person name="Kogle M.E."/>
            <person name="Clum A."/>
            <person name="Lipzen A."/>
            <person name="Salamov A."/>
            <person name="Ngan C.Y."/>
            <person name="Daum C."/>
            <person name="Chiniquy J."/>
            <person name="Barry K."/>
            <person name="LaButti K."/>
            <person name="Haridas S."/>
            <person name="Simmons B.A."/>
            <person name="Magnuson J.K."/>
            <person name="Mortensen U.H."/>
            <person name="Larsen T.O."/>
            <person name="Grigoriev I.V."/>
            <person name="Baker S.E."/>
            <person name="Andersen M.R."/>
        </authorList>
    </citation>
    <scope>NUCLEOTIDE SEQUENCE [LARGE SCALE GENOMIC DNA]</scope>
    <source>
        <strain evidence="2 3">IBT 24754</strain>
    </source>
</reference>
<gene>
    <name evidence="2" type="ORF">P175DRAFT_0556866</name>
</gene>
<protein>
    <submittedName>
        <fullName evidence="2">Uncharacterized protein</fullName>
    </submittedName>
</protein>
<name>A0A2T5M056_9EURO</name>
<evidence type="ECO:0000256" key="1">
    <source>
        <dbReference type="SAM" id="MobiDB-lite"/>
    </source>
</evidence>
<proteinExistence type="predicted"/>
<dbReference type="GeneID" id="63817605"/>
<dbReference type="VEuPathDB" id="FungiDB:P175DRAFT_0556866"/>
<sequence length="259" mass="29687">MGGGKRRGGRKDDERMRTTTQGEVVLFSSHHPSAAECHQENPKQQIPPPERLSSLLPFLLSSILLYHSQSLADTVKYHFYLYPHSCLWHRVLRITIGQHQNSRRFLLIRTLPLSTGTAACRELEMISLQISPRRLHIKSNPGVPQLMRRHLSVAYPARQDDCFYVDQEMEYFLFIYPAIPGENFEIQDNSLTNTPDDDFAKCQRQRPSFHRGRILPYQAIRHSLPATWNGGLLRVLVTAVKTDIGEAKAGKSRSEMKLI</sequence>
<evidence type="ECO:0000313" key="3">
    <source>
        <dbReference type="Proteomes" id="UP000244073"/>
    </source>
</evidence>
<dbReference type="RefSeq" id="XP_040753307.1">
    <property type="nucleotide sequence ID" value="XM_040900721.1"/>
</dbReference>
<dbReference type="Proteomes" id="UP000244073">
    <property type="component" value="Unassembled WGS sequence"/>
</dbReference>
<accession>A0A2T5M056</accession>
<organism evidence="2 3">
    <name type="scientific">Aspergillus ochraceoroseus IBT 24754</name>
    <dbReference type="NCBI Taxonomy" id="1392256"/>
    <lineage>
        <taxon>Eukaryota</taxon>
        <taxon>Fungi</taxon>
        <taxon>Dikarya</taxon>
        <taxon>Ascomycota</taxon>
        <taxon>Pezizomycotina</taxon>
        <taxon>Eurotiomycetes</taxon>
        <taxon>Eurotiomycetidae</taxon>
        <taxon>Eurotiales</taxon>
        <taxon>Aspergillaceae</taxon>
        <taxon>Aspergillus</taxon>
        <taxon>Aspergillus subgen. Nidulantes</taxon>
    </lineage>
</organism>
<dbReference type="EMBL" id="MSFN02000003">
    <property type="protein sequence ID" value="PTU21915.1"/>
    <property type="molecule type" value="Genomic_DNA"/>
</dbReference>
<evidence type="ECO:0000313" key="2">
    <source>
        <dbReference type="EMBL" id="PTU21915.1"/>
    </source>
</evidence>